<protein>
    <submittedName>
        <fullName evidence="9">Plasma membrane iron permease</fullName>
    </submittedName>
</protein>
<dbReference type="GO" id="GO:0061840">
    <property type="term" value="F:high-affinity ferrous iron transmembrane transporter activity"/>
    <property type="evidence" value="ECO:0007669"/>
    <property type="project" value="EnsemblFungi"/>
</dbReference>
<dbReference type="GO" id="GO:0033573">
    <property type="term" value="C:high-affinity iron permease complex"/>
    <property type="evidence" value="ECO:0007669"/>
    <property type="project" value="EnsemblFungi"/>
</dbReference>
<organism evidence="9 10">
    <name type="scientific">Stemphylium lycopersici</name>
    <name type="common">Tomato gray leaf spot disease fungus</name>
    <name type="synonym">Thyrospora lycopersici</name>
    <dbReference type="NCBI Taxonomy" id="183478"/>
    <lineage>
        <taxon>Eukaryota</taxon>
        <taxon>Fungi</taxon>
        <taxon>Dikarya</taxon>
        <taxon>Ascomycota</taxon>
        <taxon>Pezizomycotina</taxon>
        <taxon>Dothideomycetes</taxon>
        <taxon>Pleosporomycetidae</taxon>
        <taxon>Pleosporales</taxon>
        <taxon>Pleosporineae</taxon>
        <taxon>Pleosporaceae</taxon>
        <taxon>Stemphylium</taxon>
    </lineage>
</organism>
<dbReference type="InterPro" id="IPR004923">
    <property type="entry name" value="FTR1/Fip1/EfeU"/>
</dbReference>
<keyword evidence="10" id="KW-1185">Reference proteome</keyword>
<keyword evidence="3" id="KW-0813">Transport</keyword>
<dbReference type="AlphaFoldDB" id="A0A364N4X2"/>
<proteinExistence type="inferred from homology"/>
<feature type="transmembrane region" description="Helical" evidence="8">
    <location>
        <begin position="145"/>
        <end position="171"/>
    </location>
</feature>
<feature type="compositionally biased region" description="Basic and acidic residues" evidence="7">
    <location>
        <begin position="332"/>
        <end position="345"/>
    </location>
</feature>
<keyword evidence="3" id="KW-0408">Iron</keyword>
<dbReference type="Pfam" id="PF03239">
    <property type="entry name" value="FTR1"/>
    <property type="match status" value="1"/>
</dbReference>
<feature type="transmembrane region" description="Helical" evidence="8">
    <location>
        <begin position="51"/>
        <end position="75"/>
    </location>
</feature>
<comment type="similarity">
    <text evidence="2">Belongs to the oxidase-dependent Fe transporter (OFeT) (TC 9.A.10.1) family.</text>
</comment>
<dbReference type="PANTHER" id="PTHR31632">
    <property type="entry name" value="IRON TRANSPORTER FTH1"/>
    <property type="match status" value="1"/>
</dbReference>
<accession>A0A364N4X2</accession>
<keyword evidence="5 8" id="KW-1133">Transmembrane helix</keyword>
<comment type="subcellular location">
    <subcellularLocation>
        <location evidence="1">Membrane</location>
        <topology evidence="1">Multi-pass membrane protein</topology>
    </subcellularLocation>
</comment>
<evidence type="ECO:0000313" key="10">
    <source>
        <dbReference type="Proteomes" id="UP000249619"/>
    </source>
</evidence>
<dbReference type="PANTHER" id="PTHR31632:SF2">
    <property type="entry name" value="PLASMA MEMBRANE IRON PERMEASE"/>
    <property type="match status" value="1"/>
</dbReference>
<feature type="transmembrane region" description="Helical" evidence="8">
    <location>
        <begin position="204"/>
        <end position="224"/>
    </location>
</feature>
<evidence type="ECO:0000256" key="8">
    <source>
        <dbReference type="SAM" id="Phobius"/>
    </source>
</evidence>
<name>A0A364N4X2_STELY</name>
<sequence>MPSVFAVPVFFICFRECLETSIIVSVLLAFLKQTLGPSHDAAIHKRLVRQVWYGVGAGVIICLIICAGVIGTFYTAGKNAFESAENIWEGAFAILASVIITLMGAALLRISKLQDKWRVKIAKVLEKKDSKLPVRGRMKQWTEKYAMFILPFITVLREGIEAVLFIAGVGLGAPATSFPLAVLCGLGAGALVGYLIYKGGNKTSLQIFLVVSTCFLYLVAAGLFSKGVWNLEQNAWVKLAGEGAAEAGSGPGSYDIRKSVWHVNCCSPLENGDGGWGIFNSLLGWQNSATYGSVISYNVYWIAVIIGFIFLGWKERNTSPSDVAEIQSDISSEEHSPTGKNKAGDEGMAINTAVKEIS</sequence>
<comment type="caution">
    <text evidence="9">The sequence shown here is derived from an EMBL/GenBank/DDBJ whole genome shotgun (WGS) entry which is preliminary data.</text>
</comment>
<reference evidence="10" key="1">
    <citation type="submission" date="2018-05" db="EMBL/GenBank/DDBJ databases">
        <title>Draft genome sequence of Stemphylium lycopersici strain CIDEFI 213.</title>
        <authorList>
            <person name="Medina R."/>
            <person name="Franco M.E.E."/>
            <person name="Lucentini C.G."/>
            <person name="Saparrat M.C.N."/>
            <person name="Balatti P.A."/>
        </authorList>
    </citation>
    <scope>NUCLEOTIDE SEQUENCE [LARGE SCALE GENOMIC DNA]</scope>
    <source>
        <strain evidence="10">CIDEFI 213</strain>
    </source>
</reference>
<dbReference type="EMBL" id="QGDH01000053">
    <property type="protein sequence ID" value="RAR11841.1"/>
    <property type="molecule type" value="Genomic_DNA"/>
</dbReference>
<feature type="transmembrane region" description="Helical" evidence="8">
    <location>
        <begin position="294"/>
        <end position="313"/>
    </location>
</feature>
<dbReference type="GO" id="GO:0033215">
    <property type="term" value="P:reductive iron assimilation"/>
    <property type="evidence" value="ECO:0007669"/>
    <property type="project" value="EnsemblFungi"/>
</dbReference>
<evidence type="ECO:0000256" key="3">
    <source>
        <dbReference type="ARBA" id="ARBA00022496"/>
    </source>
</evidence>
<keyword evidence="6 8" id="KW-0472">Membrane</keyword>
<gene>
    <name evidence="9" type="ORF">DDE83_004309</name>
</gene>
<evidence type="ECO:0000256" key="6">
    <source>
        <dbReference type="ARBA" id="ARBA00023136"/>
    </source>
</evidence>
<dbReference type="OrthoDB" id="4364at2759"/>
<evidence type="ECO:0000256" key="2">
    <source>
        <dbReference type="ARBA" id="ARBA00008333"/>
    </source>
</evidence>
<evidence type="ECO:0000313" key="9">
    <source>
        <dbReference type="EMBL" id="RAR11841.1"/>
    </source>
</evidence>
<keyword evidence="4 8" id="KW-0812">Transmembrane</keyword>
<feature type="region of interest" description="Disordered" evidence="7">
    <location>
        <begin position="324"/>
        <end position="358"/>
    </location>
</feature>
<evidence type="ECO:0000256" key="7">
    <source>
        <dbReference type="SAM" id="MobiDB-lite"/>
    </source>
</evidence>
<dbReference type="STRING" id="183478.A0A364N4X2"/>
<feature type="transmembrane region" description="Helical" evidence="8">
    <location>
        <begin position="87"/>
        <end position="108"/>
    </location>
</feature>
<keyword evidence="3" id="KW-0410">Iron transport</keyword>
<evidence type="ECO:0000256" key="4">
    <source>
        <dbReference type="ARBA" id="ARBA00022692"/>
    </source>
</evidence>
<dbReference type="Proteomes" id="UP000249619">
    <property type="component" value="Unassembled WGS sequence"/>
</dbReference>
<feature type="transmembrane region" description="Helical" evidence="8">
    <location>
        <begin position="177"/>
        <end position="197"/>
    </location>
</feature>
<evidence type="ECO:0000256" key="5">
    <source>
        <dbReference type="ARBA" id="ARBA00022989"/>
    </source>
</evidence>
<keyword evidence="3" id="KW-0406">Ion transport</keyword>
<evidence type="ECO:0000256" key="1">
    <source>
        <dbReference type="ARBA" id="ARBA00004141"/>
    </source>
</evidence>